<sequence>MSTAKANAVEELESGIRVADPIRADDDHRNDEIVDDQVATPIAAVEVQPRLTKTSEDVVLLEKQHVNDQGEPIDVARAEQDRNLTSESDLSDTNRKIWVVTTAAMPWRTGTSLNPLMRALYLTRGRPKHSITLVIPWLEDIKSRKKLYGDALCFDDGGKQAQEQWIREYCRERCKCEEEEQNLRIMFWRGRYHDGFGSIFPVEDICSLIPKKEADVAILEEPEHLNWFRLPTKVGKNEENQDVDRLGWAHKFKHVVGVVFFLLQLHTNYGAYIRQYGMGTSFVTAPALDALSSLVVRAYCHRLVRLSATLPSLDSDIEVTSNVHGVRSEFLSPPQRKSETTKPHAPVYFVGKLIWAKGFDKVLEVQEAYHEVAGEYFAMDIYGGGDDMKAIQRGFFGRHKSNSNRSDDSSDSLSQIESTDSMDDSQAADVFGKSESLREQILTRNRAHHVNLAGKEKYKSDDEANSEISGEEDILEGADDNAPLDILGDVSGKALSTGAETASAAMKMIESIMSAGFGAFGGGSESNSENKSTDEIGSKRSRSNVPSFMFGPARSRFKWRRTPIPARFLGVEDHIVVRDIPDHKIFLNMSITEVLCTTSAEALAMGKFVILPKHSSNEFFYCFPNCLAFEDMDDCVRKIQYALTNKPEPLTDKFVRMLSWEGATDRLYDSSGMTRDEADKLKEAGRVEKREKAARFHVDSAQKSHFVTSLLSGKMLKKALSSHSFN</sequence>
<gene>
    <name evidence="9" type="ORF">PHATRDRAFT_43116</name>
</gene>
<evidence type="ECO:0000313" key="10">
    <source>
        <dbReference type="Proteomes" id="UP000000759"/>
    </source>
</evidence>
<dbReference type="PANTHER" id="PTHR46132:SF1">
    <property type="entry name" value="DIGALACTOSYLDIACYLGLYCEROL SYNTHASE 2, CHLOROPLASTIC"/>
    <property type="match status" value="1"/>
</dbReference>
<dbReference type="STRING" id="556484.B7FQP0"/>
<dbReference type="KEGG" id="pti:PHATRDRAFT_43116"/>
<evidence type="ECO:0000256" key="3">
    <source>
        <dbReference type="ARBA" id="ARBA00009481"/>
    </source>
</evidence>
<keyword evidence="4" id="KW-0150">Chloroplast</keyword>
<feature type="region of interest" description="Disordered" evidence="8">
    <location>
        <begin position="522"/>
        <end position="542"/>
    </location>
</feature>
<dbReference type="AlphaFoldDB" id="B7FQP0"/>
<proteinExistence type="inferred from homology"/>
<dbReference type="InParanoid" id="B7FQP0"/>
<feature type="region of interest" description="Disordered" evidence="8">
    <location>
        <begin position="453"/>
        <end position="480"/>
    </location>
</feature>
<dbReference type="Proteomes" id="UP000000759">
    <property type="component" value="Chromosome 1"/>
</dbReference>
<dbReference type="PANTHER" id="PTHR46132">
    <property type="entry name" value="DIGALACTOSYLDIACYLGLYCEROL SYNTHASE 2, CHLOROPLASTIC"/>
    <property type="match status" value="1"/>
</dbReference>
<comment type="similarity">
    <text evidence="3">Belongs to the glycosyltransferase group 1 family. Glycosyltransferase 4 subfamily.</text>
</comment>
<evidence type="ECO:0000256" key="2">
    <source>
        <dbReference type="ARBA" id="ARBA00004370"/>
    </source>
</evidence>
<feature type="region of interest" description="Disordered" evidence="8">
    <location>
        <begin position="399"/>
        <end position="427"/>
    </location>
</feature>
<reference evidence="9 10" key="1">
    <citation type="journal article" date="2008" name="Nature">
        <title>The Phaeodactylum genome reveals the evolutionary history of diatom genomes.</title>
        <authorList>
            <person name="Bowler C."/>
            <person name="Allen A.E."/>
            <person name="Badger J.H."/>
            <person name="Grimwood J."/>
            <person name="Jabbari K."/>
            <person name="Kuo A."/>
            <person name="Maheswari U."/>
            <person name="Martens C."/>
            <person name="Maumus F."/>
            <person name="Otillar R.P."/>
            <person name="Rayko E."/>
            <person name="Salamov A."/>
            <person name="Vandepoele K."/>
            <person name="Beszteri B."/>
            <person name="Gruber A."/>
            <person name="Heijde M."/>
            <person name="Katinka M."/>
            <person name="Mock T."/>
            <person name="Valentin K."/>
            <person name="Verret F."/>
            <person name="Berges J.A."/>
            <person name="Brownlee C."/>
            <person name="Cadoret J.P."/>
            <person name="Chiovitti A."/>
            <person name="Choi C.J."/>
            <person name="Coesel S."/>
            <person name="De Martino A."/>
            <person name="Detter J.C."/>
            <person name="Durkin C."/>
            <person name="Falciatore A."/>
            <person name="Fournet J."/>
            <person name="Haruta M."/>
            <person name="Huysman M.J."/>
            <person name="Jenkins B.D."/>
            <person name="Jiroutova K."/>
            <person name="Jorgensen R.E."/>
            <person name="Joubert Y."/>
            <person name="Kaplan A."/>
            <person name="Kroger N."/>
            <person name="Kroth P.G."/>
            <person name="La Roche J."/>
            <person name="Lindquist E."/>
            <person name="Lommer M."/>
            <person name="Martin-Jezequel V."/>
            <person name="Lopez P.J."/>
            <person name="Lucas S."/>
            <person name="Mangogna M."/>
            <person name="McGinnis K."/>
            <person name="Medlin L.K."/>
            <person name="Montsant A."/>
            <person name="Oudot-Le Secq M.P."/>
            <person name="Napoli C."/>
            <person name="Obornik M."/>
            <person name="Parker M.S."/>
            <person name="Petit J.L."/>
            <person name="Porcel B.M."/>
            <person name="Poulsen N."/>
            <person name="Robison M."/>
            <person name="Rychlewski L."/>
            <person name="Rynearson T.A."/>
            <person name="Schmutz J."/>
            <person name="Shapiro H."/>
            <person name="Siaut M."/>
            <person name="Stanley M."/>
            <person name="Sussman M.R."/>
            <person name="Taylor A.R."/>
            <person name="Vardi A."/>
            <person name="von Dassow P."/>
            <person name="Vyverman W."/>
            <person name="Willis A."/>
            <person name="Wyrwicz L.S."/>
            <person name="Rokhsar D.S."/>
            <person name="Weissenbach J."/>
            <person name="Armbrust E.V."/>
            <person name="Green B.R."/>
            <person name="Van de Peer Y."/>
            <person name="Grigoriev I.V."/>
        </authorList>
    </citation>
    <scope>NUCLEOTIDE SEQUENCE [LARGE SCALE GENOMIC DNA]</scope>
    <source>
        <strain evidence="9 10">CCAP 1055/1</strain>
    </source>
</reference>
<dbReference type="GO" id="GO:0009507">
    <property type="term" value="C:chloroplast"/>
    <property type="evidence" value="ECO:0007669"/>
    <property type="project" value="UniProtKB-SubCell"/>
</dbReference>
<evidence type="ECO:0000256" key="5">
    <source>
        <dbReference type="ARBA" id="ARBA00022640"/>
    </source>
</evidence>
<dbReference type="eggNOG" id="ENOG502QQ73">
    <property type="taxonomic scope" value="Eukaryota"/>
</dbReference>
<dbReference type="GO" id="GO:0046481">
    <property type="term" value="F:digalactosyldiacylglycerol synthase activity"/>
    <property type="evidence" value="ECO:0007669"/>
    <property type="project" value="InterPro"/>
</dbReference>
<evidence type="ECO:0000256" key="7">
    <source>
        <dbReference type="ARBA" id="ARBA00023136"/>
    </source>
</evidence>
<name>B7FQP0_PHATC</name>
<dbReference type="HOGENOM" id="CLU_384262_0_0_1"/>
<feature type="compositionally biased region" description="Acidic residues" evidence="8">
    <location>
        <begin position="463"/>
        <end position="479"/>
    </location>
</feature>
<dbReference type="RefSeq" id="XP_002177439.1">
    <property type="nucleotide sequence ID" value="XM_002177403.1"/>
</dbReference>
<evidence type="ECO:0000313" key="9">
    <source>
        <dbReference type="EMBL" id="EEC51902.1"/>
    </source>
</evidence>
<organism evidence="9 10">
    <name type="scientific">Phaeodactylum tricornutum (strain CCAP 1055/1)</name>
    <dbReference type="NCBI Taxonomy" id="556484"/>
    <lineage>
        <taxon>Eukaryota</taxon>
        <taxon>Sar</taxon>
        <taxon>Stramenopiles</taxon>
        <taxon>Ochrophyta</taxon>
        <taxon>Bacillariophyta</taxon>
        <taxon>Bacillariophyceae</taxon>
        <taxon>Bacillariophycidae</taxon>
        <taxon>Naviculales</taxon>
        <taxon>Phaeodactylaceae</taxon>
        <taxon>Phaeodactylum</taxon>
    </lineage>
</organism>
<evidence type="ECO:0000256" key="1">
    <source>
        <dbReference type="ARBA" id="ARBA00004229"/>
    </source>
</evidence>
<dbReference type="OrthoDB" id="44480at2759"/>
<accession>B7FQP0</accession>
<comment type="subcellular location">
    <subcellularLocation>
        <location evidence="2">Membrane</location>
    </subcellularLocation>
    <subcellularLocation>
        <location evidence="1">Plastid</location>
        <location evidence="1">Chloroplast</location>
    </subcellularLocation>
</comment>
<dbReference type="PaxDb" id="2850-Phatr43116"/>
<dbReference type="InterPro" id="IPR044525">
    <property type="entry name" value="DGDG1/2"/>
</dbReference>
<keyword evidence="6" id="KW-0808">Transferase</keyword>
<dbReference type="GO" id="GO:0016020">
    <property type="term" value="C:membrane"/>
    <property type="evidence" value="ECO:0007669"/>
    <property type="project" value="UniProtKB-SubCell"/>
</dbReference>
<evidence type="ECO:0000256" key="4">
    <source>
        <dbReference type="ARBA" id="ARBA00022528"/>
    </source>
</evidence>
<dbReference type="CDD" id="cd01635">
    <property type="entry name" value="Glycosyltransferase_GTB-type"/>
    <property type="match status" value="1"/>
</dbReference>
<evidence type="ECO:0008006" key="11">
    <source>
        <dbReference type="Google" id="ProtNLM"/>
    </source>
</evidence>
<keyword evidence="7" id="KW-0472">Membrane</keyword>
<dbReference type="EMBL" id="CM000605">
    <property type="protein sequence ID" value="EEC51902.1"/>
    <property type="molecule type" value="Genomic_DNA"/>
</dbReference>
<reference evidence="10" key="2">
    <citation type="submission" date="2008-08" db="EMBL/GenBank/DDBJ databases">
        <authorList>
            <consortium name="Diatom Consortium"/>
            <person name="Grigoriev I."/>
            <person name="Grimwood J."/>
            <person name="Kuo A."/>
            <person name="Otillar R.P."/>
            <person name="Salamov A."/>
            <person name="Detter J.C."/>
            <person name="Lindquist E."/>
            <person name="Shapiro H."/>
            <person name="Lucas S."/>
            <person name="Glavina del Rio T."/>
            <person name="Pitluck S."/>
            <person name="Rokhsar D."/>
            <person name="Bowler C."/>
        </authorList>
    </citation>
    <scope>GENOME REANNOTATION</scope>
    <source>
        <strain evidence="10">CCAP 1055/1</strain>
    </source>
</reference>
<keyword evidence="10" id="KW-1185">Reference proteome</keyword>
<evidence type="ECO:0000256" key="8">
    <source>
        <dbReference type="SAM" id="MobiDB-lite"/>
    </source>
</evidence>
<evidence type="ECO:0000256" key="6">
    <source>
        <dbReference type="ARBA" id="ARBA00022679"/>
    </source>
</evidence>
<keyword evidence="5" id="KW-0934">Plastid</keyword>
<protein>
    <recommendedName>
        <fullName evidence="11">Digalactosyldiacylglycerol synthase</fullName>
    </recommendedName>
</protein>
<dbReference type="GeneID" id="7196733"/>